<keyword evidence="3" id="KW-1185">Reference proteome</keyword>
<sequence length="133" mass="13798">MPALPCEFYAGAHEITQEMSGMSSPTHAYEHFSDITHRLDEIASTVKSKDISLEATLDLFDEAIALGARAVTLVDVPKDLDDAAVDASTSDDAEKTAPDADAADAADTADTHASSASSSSSLSTSSSSSMEVQ</sequence>
<name>A0ABP2IYM4_9ACTN</name>
<dbReference type="Proteomes" id="UP000004431">
    <property type="component" value="Unassembled WGS sequence"/>
</dbReference>
<organism evidence="2 3">
    <name type="scientific">Fannyhessea vaginae PB189-T1-4</name>
    <dbReference type="NCBI Taxonomy" id="866774"/>
    <lineage>
        <taxon>Bacteria</taxon>
        <taxon>Bacillati</taxon>
        <taxon>Actinomycetota</taxon>
        <taxon>Coriobacteriia</taxon>
        <taxon>Coriobacteriales</taxon>
        <taxon>Atopobiaceae</taxon>
        <taxon>Fannyhessea</taxon>
    </lineage>
</organism>
<comment type="caution">
    <text evidence="2">The sequence shown here is derived from an EMBL/GenBank/DDBJ whole genome shotgun (WGS) entry which is preliminary data.</text>
</comment>
<feature type="region of interest" description="Disordered" evidence="1">
    <location>
        <begin position="85"/>
        <end position="133"/>
    </location>
</feature>
<proteinExistence type="predicted"/>
<accession>A0ABP2IYM4</accession>
<gene>
    <name evidence="2" type="ORF">HMPREF9248_0956</name>
</gene>
<evidence type="ECO:0000256" key="1">
    <source>
        <dbReference type="SAM" id="MobiDB-lite"/>
    </source>
</evidence>
<reference evidence="2 3" key="1">
    <citation type="submission" date="2010-08" db="EMBL/GenBank/DDBJ databases">
        <authorList>
            <person name="Durkin A.S."/>
            <person name="Madupu R."/>
            <person name="Torralba M."/>
            <person name="Gillis M."/>
            <person name="Methe B."/>
            <person name="Sutton G."/>
            <person name="Nelson K.E."/>
        </authorList>
    </citation>
    <scope>NUCLEOTIDE SEQUENCE [LARGE SCALE GENOMIC DNA]</scope>
    <source>
        <strain evidence="2 3">PB189-T1-4</strain>
    </source>
</reference>
<evidence type="ECO:0000313" key="2">
    <source>
        <dbReference type="EMBL" id="EFL44163.1"/>
    </source>
</evidence>
<protein>
    <submittedName>
        <fullName evidence="2">Uncharacterized protein</fullName>
    </submittedName>
</protein>
<evidence type="ECO:0000313" key="3">
    <source>
        <dbReference type="Proteomes" id="UP000004431"/>
    </source>
</evidence>
<feature type="compositionally biased region" description="Low complexity" evidence="1">
    <location>
        <begin position="99"/>
        <end position="133"/>
    </location>
</feature>
<dbReference type="EMBL" id="AEDQ01000017">
    <property type="protein sequence ID" value="EFL44163.1"/>
    <property type="molecule type" value="Genomic_DNA"/>
</dbReference>